<dbReference type="Proteomes" id="UP000828048">
    <property type="component" value="Chromosome 4"/>
</dbReference>
<proteinExistence type="predicted"/>
<reference evidence="1 2" key="1">
    <citation type="journal article" date="2021" name="Hortic Res">
        <title>High-quality reference genome and annotation aids understanding of berry development for evergreen blueberry (Vaccinium darrowii).</title>
        <authorList>
            <person name="Yu J."/>
            <person name="Hulse-Kemp A.M."/>
            <person name="Babiker E."/>
            <person name="Staton M."/>
        </authorList>
    </citation>
    <scope>NUCLEOTIDE SEQUENCE [LARGE SCALE GENOMIC DNA]</scope>
    <source>
        <strain evidence="2">cv. NJ 8807/NJ 8810</strain>
        <tissue evidence="1">Young leaf</tissue>
    </source>
</reference>
<name>A0ACB7Z442_9ERIC</name>
<dbReference type="EMBL" id="CM037154">
    <property type="protein sequence ID" value="KAH7860317.1"/>
    <property type="molecule type" value="Genomic_DNA"/>
</dbReference>
<protein>
    <submittedName>
        <fullName evidence="1">Uncharacterized protein</fullName>
    </submittedName>
</protein>
<comment type="caution">
    <text evidence="1">The sequence shown here is derived from an EMBL/GenBank/DDBJ whole genome shotgun (WGS) entry which is preliminary data.</text>
</comment>
<organism evidence="1 2">
    <name type="scientific">Vaccinium darrowii</name>
    <dbReference type="NCBI Taxonomy" id="229202"/>
    <lineage>
        <taxon>Eukaryota</taxon>
        <taxon>Viridiplantae</taxon>
        <taxon>Streptophyta</taxon>
        <taxon>Embryophyta</taxon>
        <taxon>Tracheophyta</taxon>
        <taxon>Spermatophyta</taxon>
        <taxon>Magnoliopsida</taxon>
        <taxon>eudicotyledons</taxon>
        <taxon>Gunneridae</taxon>
        <taxon>Pentapetalae</taxon>
        <taxon>asterids</taxon>
        <taxon>Ericales</taxon>
        <taxon>Ericaceae</taxon>
        <taxon>Vaccinioideae</taxon>
        <taxon>Vaccinieae</taxon>
        <taxon>Vaccinium</taxon>
    </lineage>
</organism>
<sequence length="201" mass="22903">MKERKTRQCPPPPAAYPWLLFYHGRGFRNQTFHTITHPASSQNNSGSSSSVRSVPELRNKTVWNSCHGWLILSDNDEDQFSLFNPVTLECILLPPYDKLNPKTDINACALSSPPTDPSCTLFLFDSGLCRILFCRLQSKRWSEKRYVKEIDAVNKRKSDTDCLELPVFCKGKLYASTRRQLVSIDTVEQDTSNLVIKPFGD</sequence>
<keyword evidence="2" id="KW-1185">Reference proteome</keyword>
<accession>A0ACB7Z442</accession>
<gene>
    <name evidence="1" type="ORF">Vadar_012034</name>
</gene>
<evidence type="ECO:0000313" key="1">
    <source>
        <dbReference type="EMBL" id="KAH7860317.1"/>
    </source>
</evidence>
<evidence type="ECO:0000313" key="2">
    <source>
        <dbReference type="Proteomes" id="UP000828048"/>
    </source>
</evidence>